<evidence type="ECO:0000256" key="5">
    <source>
        <dbReference type="ARBA" id="ARBA00022801"/>
    </source>
</evidence>
<evidence type="ECO:0000256" key="2">
    <source>
        <dbReference type="ARBA" id="ARBA00005940"/>
    </source>
</evidence>
<keyword evidence="7" id="KW-0326">Glycosidase</keyword>
<dbReference type="InterPro" id="IPR017853">
    <property type="entry name" value="GH"/>
</dbReference>
<dbReference type="Proteomes" id="UP001595807">
    <property type="component" value="Unassembled WGS sequence"/>
</dbReference>
<dbReference type="EC" id="3.2.1.23" evidence="3"/>
<evidence type="ECO:0000256" key="3">
    <source>
        <dbReference type="ARBA" id="ARBA00012756"/>
    </source>
</evidence>
<name>A0ABV8CUS3_9STRE</name>
<comment type="similarity">
    <text evidence="2">Belongs to the glycosyl hydrolase 42 family.</text>
</comment>
<dbReference type="InterPro" id="IPR029062">
    <property type="entry name" value="Class_I_gatase-like"/>
</dbReference>
<dbReference type="SUPFAM" id="SSF52317">
    <property type="entry name" value="Class I glutamine amidotransferase-like"/>
    <property type="match status" value="1"/>
</dbReference>
<dbReference type="Gene3D" id="3.40.50.880">
    <property type="match status" value="1"/>
</dbReference>
<sequence length="670" mass="76505">MEKIIYGVAYYYEYLPYDRLQEDIVMMKAAGINTVRIAESTWSTYEKSPGVFDFSSVEYVLDEMEKADIQVIIGTPTYAVPNWLVELDPEVMVYRKGAGRSLYGMRQSMDITNPTYLKYAERIIRKLMEVTAHRKHVIGFQIDNETKAYGTSSKNVQNDFVSYLKEEFDHDLNKLNHEFGLDYWSNRIDSWEQLPDVNGTINGSYGAEFEKFQRLLVDKFLQWQADIVSEYKRDDQFITQNFDFEWRGYSYGVQPEVNHVKAAKAITLAGCDIYHPTQDELTGQEIAFGGDSTRNLKKDNYLVLETQAQGFPAWTPFRNQLRLQAYSHLSSGANAVMYWHWHSIHNSAESYWKGLLSHDFRENDTYNEAKVIGKELAELSPKLVNLQKNNRVALVVSNEALTALKWFPVDFNAAFQSTLTYNDIVRQYYSALYQLNIEVDIVSPDHEGWLDYEILVVPALYAAPDRVYQELEQFVLRGGKLLASFKTAVANEHVKISHDGTPKYLEKVFGMTYNQFTVPTGQVLEGDLFDKTVTVRGFMEYLKVDTAKSLAHYGRSQANPASAITINQYGEGKAAYIACMLDQSDFNQALSTILAQEFDYTLSGYQFPIIVKQGSNDDGNTITYILNYSNQIIEVQSPVSGVSLLSKAVISETQTVQLEPWGLDIIETIK</sequence>
<evidence type="ECO:0000259" key="9">
    <source>
        <dbReference type="Pfam" id="PF08532"/>
    </source>
</evidence>
<keyword evidence="11" id="KW-1185">Reference proteome</keyword>
<proteinExistence type="inferred from homology"/>
<keyword evidence="4" id="KW-0479">Metal-binding</keyword>
<evidence type="ECO:0000313" key="11">
    <source>
        <dbReference type="Proteomes" id="UP001595807"/>
    </source>
</evidence>
<feature type="domain" description="Glycoside hydrolase family 42 N-terminal" evidence="8">
    <location>
        <begin position="10"/>
        <end position="378"/>
    </location>
</feature>
<organism evidence="10 11">
    <name type="scientific">Streptococcus caprae</name>
    <dbReference type="NCBI Taxonomy" id="1640501"/>
    <lineage>
        <taxon>Bacteria</taxon>
        <taxon>Bacillati</taxon>
        <taxon>Bacillota</taxon>
        <taxon>Bacilli</taxon>
        <taxon>Lactobacillales</taxon>
        <taxon>Streptococcaceae</taxon>
        <taxon>Streptococcus</taxon>
    </lineage>
</organism>
<dbReference type="CDD" id="cd03143">
    <property type="entry name" value="A4_beta-galactosidase_middle_domain"/>
    <property type="match status" value="1"/>
</dbReference>
<dbReference type="SUPFAM" id="SSF51445">
    <property type="entry name" value="(Trans)glycosidases"/>
    <property type="match status" value="1"/>
</dbReference>
<reference evidence="11" key="1">
    <citation type="journal article" date="2019" name="Int. J. Syst. Evol. Microbiol.">
        <title>The Global Catalogue of Microorganisms (GCM) 10K type strain sequencing project: providing services to taxonomists for standard genome sequencing and annotation.</title>
        <authorList>
            <consortium name="The Broad Institute Genomics Platform"/>
            <consortium name="The Broad Institute Genome Sequencing Center for Infectious Disease"/>
            <person name="Wu L."/>
            <person name="Ma J."/>
        </authorList>
    </citation>
    <scope>NUCLEOTIDE SEQUENCE [LARGE SCALE GENOMIC DNA]</scope>
    <source>
        <strain evidence="11">CCUG 67170</strain>
    </source>
</reference>
<dbReference type="PANTHER" id="PTHR36447:SF2">
    <property type="entry name" value="BETA-GALACTOSIDASE YESZ"/>
    <property type="match status" value="1"/>
</dbReference>
<dbReference type="InterPro" id="IPR013529">
    <property type="entry name" value="Glyco_hydro_42_N"/>
</dbReference>
<dbReference type="InterPro" id="IPR003476">
    <property type="entry name" value="Glyco_hydro_42"/>
</dbReference>
<evidence type="ECO:0000256" key="4">
    <source>
        <dbReference type="ARBA" id="ARBA00022723"/>
    </source>
</evidence>
<dbReference type="PANTHER" id="PTHR36447">
    <property type="entry name" value="BETA-GALACTOSIDASE GANA"/>
    <property type="match status" value="1"/>
</dbReference>
<dbReference type="InterPro" id="IPR013738">
    <property type="entry name" value="Beta_galactosidase_Trimer"/>
</dbReference>
<keyword evidence="5" id="KW-0378">Hydrolase</keyword>
<keyword evidence="6" id="KW-0862">Zinc</keyword>
<feature type="domain" description="Beta-galactosidase trimerisation" evidence="9">
    <location>
        <begin position="409"/>
        <end position="595"/>
    </location>
</feature>
<evidence type="ECO:0000313" key="10">
    <source>
        <dbReference type="EMBL" id="MFC3927757.1"/>
    </source>
</evidence>
<evidence type="ECO:0000259" key="8">
    <source>
        <dbReference type="Pfam" id="PF02449"/>
    </source>
</evidence>
<gene>
    <name evidence="10" type="ORF">ACFORF_03885</name>
</gene>
<accession>A0ABV8CUS3</accession>
<dbReference type="RefSeq" id="WP_380425667.1">
    <property type="nucleotide sequence ID" value="NZ_JBHRZV010000027.1"/>
</dbReference>
<dbReference type="Pfam" id="PF02449">
    <property type="entry name" value="Glyco_hydro_42"/>
    <property type="match status" value="1"/>
</dbReference>
<evidence type="ECO:0000256" key="6">
    <source>
        <dbReference type="ARBA" id="ARBA00022833"/>
    </source>
</evidence>
<protein>
    <recommendedName>
        <fullName evidence="3">beta-galactosidase</fullName>
        <ecNumber evidence="3">3.2.1.23</ecNumber>
    </recommendedName>
</protein>
<evidence type="ECO:0000256" key="1">
    <source>
        <dbReference type="ARBA" id="ARBA00001412"/>
    </source>
</evidence>
<dbReference type="Gene3D" id="3.20.20.80">
    <property type="entry name" value="Glycosidases"/>
    <property type="match status" value="1"/>
</dbReference>
<comment type="catalytic activity">
    <reaction evidence="1">
        <text>Hydrolysis of terminal non-reducing beta-D-galactose residues in beta-D-galactosides.</text>
        <dbReference type="EC" id="3.2.1.23"/>
    </reaction>
</comment>
<evidence type="ECO:0000256" key="7">
    <source>
        <dbReference type="ARBA" id="ARBA00023295"/>
    </source>
</evidence>
<dbReference type="EMBL" id="JBHRZV010000027">
    <property type="protein sequence ID" value="MFC3927757.1"/>
    <property type="molecule type" value="Genomic_DNA"/>
</dbReference>
<comment type="caution">
    <text evidence="10">The sequence shown here is derived from an EMBL/GenBank/DDBJ whole genome shotgun (WGS) entry which is preliminary data.</text>
</comment>
<dbReference type="Pfam" id="PF08532">
    <property type="entry name" value="Glyco_hydro_42M"/>
    <property type="match status" value="1"/>
</dbReference>